<name>A0A0A8ZCX5_ARUDO</name>
<evidence type="ECO:0000313" key="1">
    <source>
        <dbReference type="EMBL" id="JAD32717.1"/>
    </source>
</evidence>
<organism evidence="1">
    <name type="scientific">Arundo donax</name>
    <name type="common">Giant reed</name>
    <name type="synonym">Donax arundinaceus</name>
    <dbReference type="NCBI Taxonomy" id="35708"/>
    <lineage>
        <taxon>Eukaryota</taxon>
        <taxon>Viridiplantae</taxon>
        <taxon>Streptophyta</taxon>
        <taxon>Embryophyta</taxon>
        <taxon>Tracheophyta</taxon>
        <taxon>Spermatophyta</taxon>
        <taxon>Magnoliopsida</taxon>
        <taxon>Liliopsida</taxon>
        <taxon>Poales</taxon>
        <taxon>Poaceae</taxon>
        <taxon>PACMAD clade</taxon>
        <taxon>Arundinoideae</taxon>
        <taxon>Arundineae</taxon>
        <taxon>Arundo</taxon>
    </lineage>
</organism>
<dbReference type="EMBL" id="GBRH01265178">
    <property type="protein sequence ID" value="JAD32717.1"/>
    <property type="molecule type" value="Transcribed_RNA"/>
</dbReference>
<reference evidence="1" key="2">
    <citation type="journal article" date="2015" name="Data Brief">
        <title>Shoot transcriptome of the giant reed, Arundo donax.</title>
        <authorList>
            <person name="Barrero R.A."/>
            <person name="Guerrero F.D."/>
            <person name="Moolhuijzen P."/>
            <person name="Goolsby J.A."/>
            <person name="Tidwell J."/>
            <person name="Bellgard S.E."/>
            <person name="Bellgard M.I."/>
        </authorList>
    </citation>
    <scope>NUCLEOTIDE SEQUENCE</scope>
    <source>
        <tissue evidence="1">Shoot tissue taken approximately 20 cm above the soil surface</tissue>
    </source>
</reference>
<sequence>MSHYTMKIHHDVVKSVFIWSHVEEKIALIVVCTSKSSEPQFILVPH</sequence>
<accession>A0A0A8ZCX5</accession>
<protein>
    <submittedName>
        <fullName evidence="1">Uncharacterized protein</fullName>
    </submittedName>
</protein>
<proteinExistence type="predicted"/>
<reference evidence="1" key="1">
    <citation type="submission" date="2014-09" db="EMBL/GenBank/DDBJ databases">
        <authorList>
            <person name="Magalhaes I.L.F."/>
            <person name="Oliveira U."/>
            <person name="Santos F.R."/>
            <person name="Vidigal T.H.D.A."/>
            <person name="Brescovit A.D."/>
            <person name="Santos A.J."/>
        </authorList>
    </citation>
    <scope>NUCLEOTIDE SEQUENCE</scope>
    <source>
        <tissue evidence="1">Shoot tissue taken approximately 20 cm above the soil surface</tissue>
    </source>
</reference>
<dbReference type="AlphaFoldDB" id="A0A0A8ZCX5"/>